<name>S8AJC7_PENO1</name>
<feature type="compositionally biased region" description="Basic and acidic residues" evidence="1">
    <location>
        <begin position="35"/>
        <end position="63"/>
    </location>
</feature>
<sequence length="149" mass="17080">MTTIHENGLTEAVKGNEMKGQAEQDNQKRKKKKKECGEVKKEWMEIGTEQEMKRRSTIDESKREKRKSGRVSDGEAEKLKATMLQVSHSRQASISLDQPDRSEHSTTSKSKYHRSSRLQNDGRDEEPQAADPHLKLPLPLDWPRAETPT</sequence>
<reference evidence="2 3" key="1">
    <citation type="journal article" date="2013" name="PLoS ONE">
        <title>Genomic and secretomic analyses reveal unique features of the lignocellulolytic enzyme system of Penicillium decumbens.</title>
        <authorList>
            <person name="Liu G."/>
            <person name="Zhang L."/>
            <person name="Wei X."/>
            <person name="Zou G."/>
            <person name="Qin Y."/>
            <person name="Ma L."/>
            <person name="Li J."/>
            <person name="Zheng H."/>
            <person name="Wang S."/>
            <person name="Wang C."/>
            <person name="Xun L."/>
            <person name="Zhao G.-P."/>
            <person name="Zhou Z."/>
            <person name="Qu Y."/>
        </authorList>
    </citation>
    <scope>NUCLEOTIDE SEQUENCE [LARGE SCALE GENOMIC DNA]</scope>
    <source>
        <strain evidence="3">114-2 / CGMCC 5302</strain>
    </source>
</reference>
<dbReference type="AlphaFoldDB" id="S8AJC7"/>
<feature type="compositionally biased region" description="Basic and acidic residues" evidence="1">
    <location>
        <begin position="70"/>
        <end position="80"/>
    </location>
</feature>
<evidence type="ECO:0000313" key="2">
    <source>
        <dbReference type="EMBL" id="EPS25848.1"/>
    </source>
</evidence>
<feature type="region of interest" description="Disordered" evidence="1">
    <location>
        <begin position="1"/>
        <end position="149"/>
    </location>
</feature>
<feature type="compositionally biased region" description="Basic and acidic residues" evidence="1">
    <location>
        <begin position="14"/>
        <end position="27"/>
    </location>
</feature>
<dbReference type="Proteomes" id="UP000019376">
    <property type="component" value="Unassembled WGS sequence"/>
</dbReference>
<proteinExistence type="predicted"/>
<evidence type="ECO:0000256" key="1">
    <source>
        <dbReference type="SAM" id="MobiDB-lite"/>
    </source>
</evidence>
<keyword evidence="3" id="KW-1185">Reference proteome</keyword>
<evidence type="ECO:0000313" key="3">
    <source>
        <dbReference type="Proteomes" id="UP000019376"/>
    </source>
</evidence>
<dbReference type="EMBL" id="KB644408">
    <property type="protein sequence ID" value="EPS25848.1"/>
    <property type="molecule type" value="Genomic_DNA"/>
</dbReference>
<organism evidence="2 3">
    <name type="scientific">Penicillium oxalicum (strain 114-2 / CGMCC 5302)</name>
    <name type="common">Penicillium decumbens</name>
    <dbReference type="NCBI Taxonomy" id="933388"/>
    <lineage>
        <taxon>Eukaryota</taxon>
        <taxon>Fungi</taxon>
        <taxon>Dikarya</taxon>
        <taxon>Ascomycota</taxon>
        <taxon>Pezizomycotina</taxon>
        <taxon>Eurotiomycetes</taxon>
        <taxon>Eurotiomycetidae</taxon>
        <taxon>Eurotiales</taxon>
        <taxon>Aspergillaceae</taxon>
        <taxon>Penicillium</taxon>
    </lineage>
</organism>
<dbReference type="HOGENOM" id="CLU_1750331_0_0_1"/>
<accession>S8AJC7</accession>
<feature type="compositionally biased region" description="Polar residues" evidence="1">
    <location>
        <begin position="84"/>
        <end position="96"/>
    </location>
</feature>
<gene>
    <name evidence="2" type="ORF">PDE_00784</name>
</gene>
<protein>
    <submittedName>
        <fullName evidence="2">Uncharacterized protein</fullName>
    </submittedName>
</protein>